<dbReference type="GO" id="GO:0016784">
    <property type="term" value="F:3-mercaptopyruvate sulfurtransferase activity"/>
    <property type="evidence" value="ECO:0007669"/>
    <property type="project" value="UniProtKB-EC"/>
</dbReference>
<dbReference type="InterPro" id="IPR001763">
    <property type="entry name" value="Rhodanese-like_dom"/>
</dbReference>
<sequence length="282" mass="29486">MSERSRWLIDAETLKTRLGDTNLVVVDASWHLPTAGRDAAADYREQHIPGAVFFDIDRISDRDNPLPHMLPPPAAFETAIGRLGIGDGQEIVVYDTLGLFSAARVWWTFRVMGVETVRVLDGGLPAWIAAGGALEAGPRNPSPRPFHANVDPARVADLAAVRDLLAAGGAVADARPADRFTGAAPEPRPGLRSGHMPGARNVPFATLVANGRLKGDAELAAAFSDAGLDPAGAVTTSCGSGVSAAVLTLALAVLGNDATRLYDGSWAEWGSRPDTEVVTGPA</sequence>
<dbReference type="InterPro" id="IPR036873">
    <property type="entry name" value="Rhodanese-like_dom_sf"/>
</dbReference>
<dbReference type="CDD" id="cd01448">
    <property type="entry name" value="TST_Repeat_1"/>
    <property type="match status" value="1"/>
</dbReference>
<dbReference type="GO" id="GO:0004792">
    <property type="term" value="F:thiosulfate-cyanide sulfurtransferase activity"/>
    <property type="evidence" value="ECO:0007669"/>
    <property type="project" value="InterPro"/>
</dbReference>
<dbReference type="PROSITE" id="PS00380">
    <property type="entry name" value="RHODANESE_1"/>
    <property type="match status" value="1"/>
</dbReference>
<dbReference type="NCBIfam" id="NF008557">
    <property type="entry name" value="PRK11493.1"/>
    <property type="match status" value="1"/>
</dbReference>
<reference evidence="4 5" key="1">
    <citation type="submission" date="2019-09" db="EMBL/GenBank/DDBJ databases">
        <title>Segnochrobactrum spirostomi gen. nov., sp. nov., isolated from the ciliate Spirostomum cf. yagiui and description of a novel family, Segnochrobactraceae fam. nov. within the order Rhizobiales of the class Alphaproteobacteria.</title>
        <authorList>
            <person name="Akter S."/>
            <person name="Shazib S.U.A."/>
            <person name="Shin M.K."/>
        </authorList>
    </citation>
    <scope>NUCLEOTIDE SEQUENCE [LARGE SCALE GENOMIC DNA]</scope>
    <source>
        <strain evidence="4 5">Sp-1</strain>
    </source>
</reference>
<dbReference type="AlphaFoldDB" id="A0A6A7Y084"/>
<protein>
    <submittedName>
        <fullName evidence="4">3-mercaptopyruvate sulfurtransferase</fullName>
        <ecNumber evidence="4">2.8.1.2</ecNumber>
    </submittedName>
</protein>
<evidence type="ECO:0000256" key="1">
    <source>
        <dbReference type="ARBA" id="ARBA00022679"/>
    </source>
</evidence>
<keyword evidence="4" id="KW-0670">Pyruvate</keyword>
<dbReference type="EMBL" id="VWNA01000001">
    <property type="protein sequence ID" value="MQT12145.1"/>
    <property type="molecule type" value="Genomic_DNA"/>
</dbReference>
<name>A0A6A7Y084_9HYPH</name>
<dbReference type="InterPro" id="IPR045078">
    <property type="entry name" value="TST/MPST-like"/>
</dbReference>
<dbReference type="FunFam" id="3.40.250.10:FF:000015">
    <property type="entry name" value="Sulfurtransferase"/>
    <property type="match status" value="1"/>
</dbReference>
<dbReference type="SUPFAM" id="SSF52821">
    <property type="entry name" value="Rhodanese/Cell cycle control phosphatase"/>
    <property type="match status" value="2"/>
</dbReference>
<dbReference type="PANTHER" id="PTHR11364">
    <property type="entry name" value="THIOSULFATE SULFERTANSFERASE"/>
    <property type="match status" value="1"/>
</dbReference>
<dbReference type="Pfam" id="PF00581">
    <property type="entry name" value="Rhodanese"/>
    <property type="match status" value="2"/>
</dbReference>
<dbReference type="EC" id="2.8.1.2" evidence="4"/>
<keyword evidence="5" id="KW-1185">Reference proteome</keyword>
<dbReference type="InterPro" id="IPR001307">
    <property type="entry name" value="Thiosulphate_STrfase_CS"/>
</dbReference>
<dbReference type="PROSITE" id="PS50206">
    <property type="entry name" value="RHODANESE_3"/>
    <property type="match status" value="2"/>
</dbReference>
<dbReference type="RefSeq" id="WP_153479456.1">
    <property type="nucleotide sequence ID" value="NZ_VWNA01000001.1"/>
</dbReference>
<accession>A0A6A7Y084</accession>
<feature type="domain" description="Rhodanese" evidence="3">
    <location>
        <begin position="19"/>
        <end position="136"/>
    </location>
</feature>
<dbReference type="CDD" id="cd01449">
    <property type="entry name" value="TST_Repeat_2"/>
    <property type="match status" value="1"/>
</dbReference>
<dbReference type="SMART" id="SM00450">
    <property type="entry name" value="RHOD"/>
    <property type="match status" value="2"/>
</dbReference>
<comment type="caution">
    <text evidence="4">The sequence shown here is derived from an EMBL/GenBank/DDBJ whole genome shotgun (WGS) entry which is preliminary data.</text>
</comment>
<keyword evidence="2" id="KW-0677">Repeat</keyword>
<keyword evidence="1 4" id="KW-0808">Transferase</keyword>
<evidence type="ECO:0000256" key="2">
    <source>
        <dbReference type="ARBA" id="ARBA00022737"/>
    </source>
</evidence>
<organism evidence="4 5">
    <name type="scientific">Segnochrobactrum spirostomi</name>
    <dbReference type="NCBI Taxonomy" id="2608987"/>
    <lineage>
        <taxon>Bacteria</taxon>
        <taxon>Pseudomonadati</taxon>
        <taxon>Pseudomonadota</taxon>
        <taxon>Alphaproteobacteria</taxon>
        <taxon>Hyphomicrobiales</taxon>
        <taxon>Segnochrobactraceae</taxon>
        <taxon>Segnochrobactrum</taxon>
    </lineage>
</organism>
<evidence type="ECO:0000259" key="3">
    <source>
        <dbReference type="PROSITE" id="PS50206"/>
    </source>
</evidence>
<feature type="domain" description="Rhodanese" evidence="3">
    <location>
        <begin position="165"/>
        <end position="278"/>
    </location>
</feature>
<proteinExistence type="predicted"/>
<dbReference type="Gene3D" id="3.40.250.10">
    <property type="entry name" value="Rhodanese-like domain"/>
    <property type="match status" value="2"/>
</dbReference>
<evidence type="ECO:0000313" key="5">
    <source>
        <dbReference type="Proteomes" id="UP000332515"/>
    </source>
</evidence>
<dbReference type="Proteomes" id="UP000332515">
    <property type="component" value="Unassembled WGS sequence"/>
</dbReference>
<gene>
    <name evidence="4" type="primary">sseA</name>
    <name evidence="4" type="ORF">F0357_05590</name>
</gene>
<dbReference type="PANTHER" id="PTHR11364:SF27">
    <property type="entry name" value="SULFURTRANSFERASE"/>
    <property type="match status" value="1"/>
</dbReference>
<evidence type="ECO:0000313" key="4">
    <source>
        <dbReference type="EMBL" id="MQT12145.1"/>
    </source>
</evidence>